<accession>A0A0D3E9N7</accession>
<reference evidence="2" key="2">
    <citation type="submission" date="2015-03" db="UniProtKB">
        <authorList>
            <consortium name="EnsemblPlants"/>
        </authorList>
    </citation>
    <scope>IDENTIFICATION</scope>
</reference>
<feature type="region of interest" description="Disordered" evidence="1">
    <location>
        <begin position="1"/>
        <end position="31"/>
    </location>
</feature>
<name>A0A0D3E9N7_BRAOL</name>
<feature type="compositionally biased region" description="Polar residues" evidence="1">
    <location>
        <begin position="1"/>
        <end position="25"/>
    </location>
</feature>
<dbReference type="AlphaFoldDB" id="A0A0D3E9N7"/>
<evidence type="ECO:0000256" key="1">
    <source>
        <dbReference type="SAM" id="MobiDB-lite"/>
    </source>
</evidence>
<reference evidence="2 3" key="1">
    <citation type="journal article" date="2014" name="Genome Biol.">
        <title>Transcriptome and methylome profiling reveals relics of genome dominance in the mesopolyploid Brassica oleracea.</title>
        <authorList>
            <person name="Parkin I.A."/>
            <person name="Koh C."/>
            <person name="Tang H."/>
            <person name="Robinson S.J."/>
            <person name="Kagale S."/>
            <person name="Clarke W.E."/>
            <person name="Town C.D."/>
            <person name="Nixon J."/>
            <person name="Krishnakumar V."/>
            <person name="Bidwell S.L."/>
            <person name="Denoeud F."/>
            <person name="Belcram H."/>
            <person name="Links M.G."/>
            <person name="Just J."/>
            <person name="Clarke C."/>
            <person name="Bender T."/>
            <person name="Huebert T."/>
            <person name="Mason A.S."/>
            <person name="Pires J.C."/>
            <person name="Barker G."/>
            <person name="Moore J."/>
            <person name="Walley P.G."/>
            <person name="Manoli S."/>
            <person name="Batley J."/>
            <person name="Edwards D."/>
            <person name="Nelson M.N."/>
            <person name="Wang X."/>
            <person name="Paterson A.H."/>
            <person name="King G."/>
            <person name="Bancroft I."/>
            <person name="Chalhoub B."/>
            <person name="Sharpe A.G."/>
        </authorList>
    </citation>
    <scope>NUCLEOTIDE SEQUENCE</scope>
    <source>
        <strain evidence="2 3">cv. TO1000</strain>
    </source>
</reference>
<evidence type="ECO:0000313" key="3">
    <source>
        <dbReference type="Proteomes" id="UP000032141"/>
    </source>
</evidence>
<protein>
    <submittedName>
        <fullName evidence="2">Uncharacterized protein</fullName>
    </submittedName>
</protein>
<dbReference type="EnsemblPlants" id="Bo9g095860.1">
    <property type="protein sequence ID" value="Bo9g095860.1"/>
    <property type="gene ID" value="Bo9g095860"/>
</dbReference>
<dbReference type="HOGENOM" id="CLU_3017054_0_0_1"/>
<organism evidence="2 3">
    <name type="scientific">Brassica oleracea var. oleracea</name>
    <dbReference type="NCBI Taxonomy" id="109376"/>
    <lineage>
        <taxon>Eukaryota</taxon>
        <taxon>Viridiplantae</taxon>
        <taxon>Streptophyta</taxon>
        <taxon>Embryophyta</taxon>
        <taxon>Tracheophyta</taxon>
        <taxon>Spermatophyta</taxon>
        <taxon>Magnoliopsida</taxon>
        <taxon>eudicotyledons</taxon>
        <taxon>Gunneridae</taxon>
        <taxon>Pentapetalae</taxon>
        <taxon>rosids</taxon>
        <taxon>malvids</taxon>
        <taxon>Brassicales</taxon>
        <taxon>Brassicaceae</taxon>
        <taxon>Brassiceae</taxon>
        <taxon>Brassica</taxon>
    </lineage>
</organism>
<evidence type="ECO:0000313" key="2">
    <source>
        <dbReference type="EnsemblPlants" id="Bo9g095860.1"/>
    </source>
</evidence>
<sequence length="56" mass="5662">MAITPPTGTVSHTGRTSGVRASTGTSGLGDTPCVGFAVSSAPQRAISLWKERNSAM</sequence>
<proteinExistence type="predicted"/>
<keyword evidence="3" id="KW-1185">Reference proteome</keyword>
<dbReference type="Proteomes" id="UP000032141">
    <property type="component" value="Chromosome C9"/>
</dbReference>
<dbReference type="Gramene" id="Bo9g095860.1">
    <property type="protein sequence ID" value="Bo9g095860.1"/>
    <property type="gene ID" value="Bo9g095860"/>
</dbReference>